<dbReference type="RefSeq" id="WP_110170528.1">
    <property type="nucleotide sequence ID" value="NZ_CP015136.1"/>
</dbReference>
<reference evidence="3" key="2">
    <citation type="submission" date="2016-04" db="EMBL/GenBank/DDBJ databases">
        <title>First Complete Genome Sequence of a Subdivision 6 Acidobacterium.</title>
        <authorList>
            <person name="Huang S."/>
            <person name="Vieira S."/>
            <person name="Bunk B."/>
            <person name="Riedel T."/>
            <person name="Sproeer C."/>
            <person name="Overmann J."/>
        </authorList>
    </citation>
    <scope>NUCLEOTIDE SEQUENCE [LARGE SCALE GENOMIC DNA]</scope>
    <source>
        <strain evidence="3">DSM 100886 HEG_-6_39</strain>
    </source>
</reference>
<organism evidence="2 3">
    <name type="scientific">Luteitalea pratensis</name>
    <dbReference type="NCBI Taxonomy" id="1855912"/>
    <lineage>
        <taxon>Bacteria</taxon>
        <taxon>Pseudomonadati</taxon>
        <taxon>Acidobacteriota</taxon>
        <taxon>Vicinamibacteria</taxon>
        <taxon>Vicinamibacterales</taxon>
        <taxon>Vicinamibacteraceae</taxon>
        <taxon>Luteitalea</taxon>
    </lineage>
</organism>
<protein>
    <submittedName>
        <fullName evidence="2">Uncharacterized protein</fullName>
    </submittedName>
</protein>
<proteinExistence type="predicted"/>
<keyword evidence="1" id="KW-0732">Signal</keyword>
<sequence length="178" mass="18553" precursor="true">MKSAWFESGLLGIALAALSPAATSAQPVATSLQQLQSLGSDRTVTLTDASGRTFRGTIADVSEAWLCMQIGREWRCFEATDVDSVQARKEDSLANGALIGAAVGSGLTSLIFLDNECRDDPSCYAAVALYGGIGAAAGLIVDAFIHRSLVVYAAPSRRGAQLSVGPMGLRGVRLTVVF</sequence>
<evidence type="ECO:0000313" key="3">
    <source>
        <dbReference type="Proteomes" id="UP000076079"/>
    </source>
</evidence>
<keyword evidence="3" id="KW-1185">Reference proteome</keyword>
<reference evidence="2 3" key="1">
    <citation type="journal article" date="2016" name="Genome Announc.">
        <title>First Complete Genome Sequence of a Subdivision 6 Acidobacterium Strain.</title>
        <authorList>
            <person name="Huang S."/>
            <person name="Vieira S."/>
            <person name="Bunk B."/>
            <person name="Riedel T."/>
            <person name="Sproer C."/>
            <person name="Overmann J."/>
        </authorList>
    </citation>
    <scope>NUCLEOTIDE SEQUENCE [LARGE SCALE GENOMIC DNA]</scope>
    <source>
        <strain evidence="3">DSM 100886 HEG_-6_39</strain>
    </source>
</reference>
<evidence type="ECO:0000256" key="1">
    <source>
        <dbReference type="SAM" id="SignalP"/>
    </source>
</evidence>
<dbReference type="AlphaFoldDB" id="A0A143PJN7"/>
<feature type="signal peptide" evidence="1">
    <location>
        <begin position="1"/>
        <end position="25"/>
    </location>
</feature>
<gene>
    <name evidence="2" type="ORF">LuPra_01915</name>
</gene>
<evidence type="ECO:0000313" key="2">
    <source>
        <dbReference type="EMBL" id="AMY08711.1"/>
    </source>
</evidence>
<accession>A0A143PJN7</accession>
<feature type="chain" id="PRO_5007511475" evidence="1">
    <location>
        <begin position="26"/>
        <end position="178"/>
    </location>
</feature>
<name>A0A143PJN7_LUTPR</name>
<dbReference type="KEGG" id="abac:LuPra_01915"/>
<dbReference type="EMBL" id="CP015136">
    <property type="protein sequence ID" value="AMY08711.1"/>
    <property type="molecule type" value="Genomic_DNA"/>
</dbReference>
<dbReference type="Proteomes" id="UP000076079">
    <property type="component" value="Chromosome"/>
</dbReference>